<dbReference type="Gene3D" id="3.30.505.10">
    <property type="entry name" value="SH2 domain"/>
    <property type="match status" value="2"/>
</dbReference>
<feature type="domain" description="SH2" evidence="11">
    <location>
        <begin position="772"/>
        <end position="861"/>
    </location>
</feature>
<evidence type="ECO:0000256" key="2">
    <source>
        <dbReference type="ARBA" id="ARBA00022723"/>
    </source>
</evidence>
<dbReference type="Pfam" id="PF00388">
    <property type="entry name" value="PI-PLC-X"/>
    <property type="match status" value="1"/>
</dbReference>
<dbReference type="PANTHER" id="PTHR10336:SF159">
    <property type="entry name" value="1-PHOSPHATIDYLINOSITOL 4,5-BISPHOSPHATE PHOSPHODIESTERASE GAMMA"/>
    <property type="match status" value="1"/>
</dbReference>
<dbReference type="GO" id="GO:0051209">
    <property type="term" value="P:release of sequestered calcium ion into cytosol"/>
    <property type="evidence" value="ECO:0007669"/>
    <property type="project" value="TreeGrafter"/>
</dbReference>
<keyword evidence="5" id="KW-1015">Disulfide bond</keyword>
<feature type="region of interest" description="Disordered" evidence="10">
    <location>
        <begin position="590"/>
        <end position="609"/>
    </location>
</feature>
<dbReference type="Gene3D" id="3.20.20.190">
    <property type="entry name" value="Phosphatidylinositol (PI) phosphodiesterase"/>
    <property type="match status" value="2"/>
</dbReference>
<dbReference type="GO" id="GO:0004435">
    <property type="term" value="F:phosphatidylinositol-4,5-bisphosphate phospholipase C activity"/>
    <property type="evidence" value="ECO:0007669"/>
    <property type="project" value="UniProtKB-EC"/>
</dbReference>
<keyword evidence="9" id="KW-0442">Lipid degradation</keyword>
<keyword evidence="9" id="KW-0378">Hydrolase</keyword>
<evidence type="ECO:0000313" key="15">
    <source>
        <dbReference type="EMBL" id="MDE49527.1"/>
    </source>
</evidence>
<dbReference type="InterPro" id="IPR001849">
    <property type="entry name" value="PH_domain"/>
</dbReference>
<proteinExistence type="predicted"/>
<dbReference type="InterPro" id="IPR000008">
    <property type="entry name" value="C2_dom"/>
</dbReference>
<feature type="domain" description="PH" evidence="12">
    <location>
        <begin position="30"/>
        <end position="152"/>
    </location>
</feature>
<dbReference type="SUPFAM" id="SSF47473">
    <property type="entry name" value="EF-hand"/>
    <property type="match status" value="1"/>
</dbReference>
<dbReference type="SMART" id="SM00149">
    <property type="entry name" value="PLCYc"/>
    <property type="match status" value="1"/>
</dbReference>
<dbReference type="PROSITE" id="PS50008">
    <property type="entry name" value="PIPLC_Y_DOMAIN"/>
    <property type="match status" value="1"/>
</dbReference>
<dbReference type="SMART" id="SM00252">
    <property type="entry name" value="SH2"/>
    <property type="match status" value="2"/>
</dbReference>
<dbReference type="GO" id="GO:0016042">
    <property type="term" value="P:lipid catabolic process"/>
    <property type="evidence" value="ECO:0007669"/>
    <property type="project" value="UniProtKB-KW"/>
</dbReference>
<evidence type="ECO:0000256" key="8">
    <source>
        <dbReference type="PROSITE-ProRule" id="PRU00191"/>
    </source>
</evidence>
<dbReference type="PROSITE" id="PS50007">
    <property type="entry name" value="PIPLC_X_DOMAIN"/>
    <property type="match status" value="1"/>
</dbReference>
<evidence type="ECO:0000256" key="10">
    <source>
        <dbReference type="SAM" id="MobiDB-lite"/>
    </source>
</evidence>
<evidence type="ECO:0000256" key="1">
    <source>
        <dbReference type="ARBA" id="ARBA00000110"/>
    </source>
</evidence>
<gene>
    <name evidence="15" type="primary">Plcg1</name>
    <name evidence="15" type="ORF">g.8437</name>
</gene>
<dbReference type="PANTHER" id="PTHR10336">
    <property type="entry name" value="PHOSPHOINOSITIDE-SPECIFIC PHOSPHOLIPASE C FAMILY PROTEIN"/>
    <property type="match status" value="1"/>
</dbReference>
<evidence type="ECO:0000256" key="6">
    <source>
        <dbReference type="ARBA" id="ARBA00023224"/>
    </source>
</evidence>
<feature type="compositionally biased region" description="Low complexity" evidence="10">
    <location>
        <begin position="624"/>
        <end position="637"/>
    </location>
</feature>
<sequence length="1380" mass="158079">MHTMTRVNEQQTTVNIQQTQSVSDRETQIQCLQQGSTLVRCHRKARPAERIFYVILETGEIVWTKQVLAHSALDWNNIEGRIDLRLIKEVRCAKSSLFNEYYRDNTNGNKWDEQQYFTIFYGDKFVLKELACIASSRIERDRWVDCIKFLVNQMSELIYPVRVHRWLAKQFRMLAACSSLNHDNPQTSAINSTLSPKIVTLDQLRITDKDLKIFLSRLHYKMTTCKLREHLTYIDADFYLKPCQLIDFDIFCKLHQRLMNANNSAIYSVLPIIDSDSHSRSSNSNPSISSEILSLSDLLNFLEQENGLVCGRDIRGTEYFENLLDELSDDGNFYEQRLNSISISQSELIDFLFSPENSIWDKSRDVPQDMSRPLTHYWIASSHNTYLTGDQIMSKSSSDAYARALRTGCRCIEIDCWDGPEGMPIIYHGHTATTKIKLCDVLKTIRDHAFETSSYPVILSVENHCSLDQQRKMADAFIKIFGDKLVIEQYDTNECMPSPKDLENKIIIKHKKLPDADLKLLDQQPSQNLNNSISKAMSIQATSEDSNGFILKGFLYKQDDNSPKDWLSGFFVLTQEKLFYIDNIDSNEFNSAEPECDDGRRGSEVIAPRRNMKSLDGYRKLKHQNSNVSSNSSQSSQLDYERQPPRRDTIKWIPGTLQITNRAQAEAILSEQSELGDGTFLVRGSSTFTTSPTISFLHDDKIHHIKVNTTINETTGQVESFYLSKQLPFESIASLIEYYQRNQLKSNNVVQQLIEPILEQNLHRSAHLDKEWFHATMNRLNAEECLRHFPSGSFLVRPSEADKDHYSVSFVSGRLIKHCRVRFERNAYLIGMFDKFFTLVDLVNHYRTDYIYMRTKLKNPISQMMVDRIKVDSSSNHESSPSRMVGSVVKFMSITPKITLLKLCYSLLCSNQDPSSYFGPIKAQTITSNVESGQYLSLEDSYLTSSVSSEKSFFNRKDGCNWWNRIKYDSDGGSYDGGKLSSRSSSGDFDLYASNDSIIKDSTQSDCHEPDNGAQDVFGSQKIDGIKWNFIGISDSTSIEFLTEEDDSELIKSGKYAFNISTISSQNNNIYLLRLAAPSEEIRLEWVGLLRKLAQTASDNNSRSNQLERTMRIAKELSNLIVYCRAVPFEKDKIGNFTEMSSFAEHKAEKWISVNECAFILKYHQRQLTRVYPKGLRANSSNFDPIKFWNCGVQMAALNYQTPDRAMQINQAMFRQNRASGYVLRPNFMFSSNGDPEEPIKFDPHDPMTLDCPTLYLSLTIVSGRHLGRNSSKGYVSPYVEIEIAGIEADQAKRKTSFVRDNGLNPIWNETFNFVIQCSALAFLRITVHDQDVSGDARFLGHGTYPINCICRRGYRSIPLMNEYSEELELSTLLVRVNVE</sequence>
<evidence type="ECO:0000259" key="14">
    <source>
        <dbReference type="PROSITE" id="PS50008"/>
    </source>
</evidence>
<dbReference type="SMART" id="SM00239">
    <property type="entry name" value="C2"/>
    <property type="match status" value="1"/>
</dbReference>
<dbReference type="Gene3D" id="2.30.29.30">
    <property type="entry name" value="Pleckstrin-homology domain (PH domain)/Phosphotyrosine-binding domain (PTB)"/>
    <property type="match status" value="1"/>
</dbReference>
<keyword evidence="3" id="KW-0460">Magnesium</keyword>
<organism evidence="15">
    <name type="scientific">Aceria tosichella</name>
    <name type="common">wheat curl mite</name>
    <dbReference type="NCBI Taxonomy" id="561515"/>
    <lineage>
        <taxon>Eukaryota</taxon>
        <taxon>Metazoa</taxon>
        <taxon>Ecdysozoa</taxon>
        <taxon>Arthropoda</taxon>
        <taxon>Chelicerata</taxon>
        <taxon>Arachnida</taxon>
        <taxon>Acari</taxon>
        <taxon>Acariformes</taxon>
        <taxon>Trombidiformes</taxon>
        <taxon>Prostigmata</taxon>
        <taxon>Eupodina</taxon>
        <taxon>Eriophyoidea</taxon>
        <taxon>Eriophyidae</taxon>
        <taxon>Eriophyinae</taxon>
        <taxon>Aceriini</taxon>
        <taxon>Aceria</taxon>
    </lineage>
</organism>
<dbReference type="GO" id="GO:0046872">
    <property type="term" value="F:metal ion binding"/>
    <property type="evidence" value="ECO:0007669"/>
    <property type="project" value="UniProtKB-KW"/>
</dbReference>
<dbReference type="InterPro" id="IPR011992">
    <property type="entry name" value="EF-hand-dom_pair"/>
</dbReference>
<dbReference type="PROSITE" id="PS50001">
    <property type="entry name" value="SH2"/>
    <property type="match status" value="2"/>
</dbReference>
<evidence type="ECO:0000259" key="11">
    <source>
        <dbReference type="PROSITE" id="PS50001"/>
    </source>
</evidence>
<dbReference type="InterPro" id="IPR000980">
    <property type="entry name" value="SH2"/>
</dbReference>
<evidence type="ECO:0000256" key="3">
    <source>
        <dbReference type="ARBA" id="ARBA00022842"/>
    </source>
</evidence>
<evidence type="ECO:0000256" key="4">
    <source>
        <dbReference type="ARBA" id="ARBA00022999"/>
    </source>
</evidence>
<dbReference type="PROSITE" id="PS50003">
    <property type="entry name" value="PH_DOMAIN"/>
    <property type="match status" value="1"/>
</dbReference>
<keyword evidence="6" id="KW-0807">Transducer</keyword>
<comment type="catalytic activity">
    <reaction evidence="9">
        <text>a 1,2-diacyl-sn-glycero-3-phospho-(1D-myo-inositol-4,5-bisphosphate) + H2O = 1D-myo-inositol 1,4,5-trisphosphate + a 1,2-diacyl-sn-glycerol + H(+)</text>
        <dbReference type="Rhea" id="RHEA:33179"/>
        <dbReference type="ChEBI" id="CHEBI:15377"/>
        <dbReference type="ChEBI" id="CHEBI:15378"/>
        <dbReference type="ChEBI" id="CHEBI:17815"/>
        <dbReference type="ChEBI" id="CHEBI:58456"/>
        <dbReference type="ChEBI" id="CHEBI:203600"/>
        <dbReference type="EC" id="3.1.4.11"/>
    </reaction>
</comment>
<dbReference type="Pfam" id="PF00387">
    <property type="entry name" value="PI-PLC-Y"/>
    <property type="match status" value="1"/>
</dbReference>
<dbReference type="GO" id="GO:0048015">
    <property type="term" value="P:phosphatidylinositol-mediated signaling"/>
    <property type="evidence" value="ECO:0007669"/>
    <property type="project" value="TreeGrafter"/>
</dbReference>
<dbReference type="Pfam" id="PF00017">
    <property type="entry name" value="SH2"/>
    <property type="match status" value="2"/>
</dbReference>
<dbReference type="EC" id="3.1.4.11" evidence="9"/>
<accession>A0A6G1SH77</accession>
<feature type="region of interest" description="Disordered" evidence="10">
    <location>
        <begin position="623"/>
        <end position="645"/>
    </location>
</feature>
<dbReference type="Pfam" id="PF00168">
    <property type="entry name" value="C2"/>
    <property type="match status" value="1"/>
</dbReference>
<dbReference type="EMBL" id="GGYP01004756">
    <property type="protein sequence ID" value="MDE49527.1"/>
    <property type="molecule type" value="Transcribed_RNA"/>
</dbReference>
<keyword evidence="9" id="KW-0443">Lipid metabolism</keyword>
<dbReference type="CDD" id="cd00275">
    <property type="entry name" value="C2_PLC_like"/>
    <property type="match status" value="1"/>
</dbReference>
<dbReference type="Gene3D" id="2.60.40.150">
    <property type="entry name" value="C2 domain"/>
    <property type="match status" value="1"/>
</dbReference>
<dbReference type="InterPro" id="IPR036860">
    <property type="entry name" value="SH2_dom_sf"/>
</dbReference>
<dbReference type="PRINTS" id="PR00401">
    <property type="entry name" value="SH2DOMAIN"/>
</dbReference>
<dbReference type="SMART" id="SM00148">
    <property type="entry name" value="PLCXc"/>
    <property type="match status" value="1"/>
</dbReference>
<dbReference type="InterPro" id="IPR001711">
    <property type="entry name" value="PLipase_C_Pinositol-sp_Y"/>
</dbReference>
<feature type="domain" description="SH2" evidence="11">
    <location>
        <begin position="652"/>
        <end position="757"/>
    </location>
</feature>
<evidence type="ECO:0000259" key="13">
    <source>
        <dbReference type="PROSITE" id="PS50004"/>
    </source>
</evidence>
<protein>
    <recommendedName>
        <fullName evidence="9">Phosphoinositide phospholipase C</fullName>
        <ecNumber evidence="9">3.1.4.11</ecNumber>
    </recommendedName>
</protein>
<keyword evidence="2" id="KW-0479">Metal-binding</keyword>
<dbReference type="InterPro" id="IPR011993">
    <property type="entry name" value="PH-like_dom_sf"/>
</dbReference>
<dbReference type="SUPFAM" id="SSF55550">
    <property type="entry name" value="SH2 domain"/>
    <property type="match status" value="2"/>
</dbReference>
<name>A0A6G1SH77_9ACAR</name>
<keyword evidence="4 8" id="KW-0727">SH2 domain</keyword>
<dbReference type="GO" id="GO:0032587">
    <property type="term" value="C:ruffle membrane"/>
    <property type="evidence" value="ECO:0007669"/>
    <property type="project" value="TreeGrafter"/>
</dbReference>
<evidence type="ECO:0000256" key="7">
    <source>
        <dbReference type="ARBA" id="ARBA00023239"/>
    </source>
</evidence>
<dbReference type="SUPFAM" id="SSF49562">
    <property type="entry name" value="C2 domain (Calcium/lipid-binding domain, CaLB)"/>
    <property type="match status" value="1"/>
</dbReference>
<dbReference type="GO" id="GO:0016829">
    <property type="term" value="F:lyase activity"/>
    <property type="evidence" value="ECO:0007669"/>
    <property type="project" value="UniProtKB-KW"/>
</dbReference>
<dbReference type="PROSITE" id="PS50004">
    <property type="entry name" value="C2"/>
    <property type="match status" value="1"/>
</dbReference>
<dbReference type="InterPro" id="IPR000909">
    <property type="entry name" value="PLipase_C_PInositol-sp_X_dom"/>
</dbReference>
<comment type="catalytic activity">
    <reaction evidence="1">
        <text>an N-(acyl)-sphingosylphosphoethanolamine = an N-(acyl)-sphingosyl-1,3-cyclic phosphate + ethanolamine</text>
        <dbReference type="Rhea" id="RHEA:60648"/>
        <dbReference type="ChEBI" id="CHEBI:57603"/>
        <dbReference type="ChEBI" id="CHEBI:143891"/>
        <dbReference type="ChEBI" id="CHEBI:143892"/>
    </reaction>
</comment>
<dbReference type="InterPro" id="IPR035892">
    <property type="entry name" value="C2_domain_sf"/>
</dbReference>
<dbReference type="SUPFAM" id="SSF51695">
    <property type="entry name" value="PLC-like phosphodiesterases"/>
    <property type="match status" value="1"/>
</dbReference>
<keyword evidence="7" id="KW-0456">Lyase</keyword>
<evidence type="ECO:0000256" key="5">
    <source>
        <dbReference type="ARBA" id="ARBA00023157"/>
    </source>
</evidence>
<dbReference type="SMART" id="SM00233">
    <property type="entry name" value="PH"/>
    <property type="match status" value="3"/>
</dbReference>
<dbReference type="InterPro" id="IPR001192">
    <property type="entry name" value="PI-PLC_fam"/>
</dbReference>
<evidence type="ECO:0000256" key="9">
    <source>
        <dbReference type="RuleBase" id="RU361133"/>
    </source>
</evidence>
<dbReference type="PRINTS" id="PR00390">
    <property type="entry name" value="PHPHLIPASEC"/>
</dbReference>
<feature type="domain" description="PI-PLC Y-box" evidence="14">
    <location>
        <begin position="1117"/>
        <end position="1229"/>
    </location>
</feature>
<dbReference type="GO" id="GO:0046488">
    <property type="term" value="P:phosphatidylinositol metabolic process"/>
    <property type="evidence" value="ECO:0007669"/>
    <property type="project" value="TreeGrafter"/>
</dbReference>
<reference evidence="15" key="1">
    <citation type="submission" date="2018-10" db="EMBL/GenBank/DDBJ databases">
        <title>Transcriptome assembly of Aceria tosichella (Wheat curl mite) Type 2.</title>
        <authorList>
            <person name="Scully E.D."/>
            <person name="Geib S.M."/>
            <person name="Palmer N.A."/>
            <person name="Gupta A.K."/>
            <person name="Sarath G."/>
            <person name="Tatineni S."/>
        </authorList>
    </citation>
    <scope>NUCLEOTIDE SEQUENCE</scope>
    <source>
        <strain evidence="15">LincolnNE</strain>
    </source>
</reference>
<dbReference type="InterPro" id="IPR017946">
    <property type="entry name" value="PLC-like_Pdiesterase_TIM-brl"/>
</dbReference>
<evidence type="ECO:0000259" key="12">
    <source>
        <dbReference type="PROSITE" id="PS50003"/>
    </source>
</evidence>
<feature type="domain" description="C2" evidence="13">
    <location>
        <begin position="1236"/>
        <end position="1360"/>
    </location>
</feature>
<dbReference type="SUPFAM" id="SSF50729">
    <property type="entry name" value="PH domain-like"/>
    <property type="match status" value="2"/>
</dbReference>